<dbReference type="EMBL" id="PDOE01000002">
    <property type="protein sequence ID" value="RKL68376.1"/>
    <property type="molecule type" value="Genomic_DNA"/>
</dbReference>
<dbReference type="Proteomes" id="UP000281498">
    <property type="component" value="Unassembled WGS sequence"/>
</dbReference>
<evidence type="ECO:0000259" key="1">
    <source>
        <dbReference type="Pfam" id="PF26154"/>
    </source>
</evidence>
<gene>
    <name evidence="2" type="ORF">CR203_07820</name>
</gene>
<comment type="caution">
    <text evidence="2">The sequence shown here is derived from an EMBL/GenBank/DDBJ whole genome shotgun (WGS) entry which is preliminary data.</text>
</comment>
<dbReference type="AlphaFoldDB" id="A0A3A9KUU6"/>
<dbReference type="InterPro" id="IPR058355">
    <property type="entry name" value="DUF8042"/>
</dbReference>
<evidence type="ECO:0000313" key="3">
    <source>
        <dbReference type="Proteomes" id="UP000281498"/>
    </source>
</evidence>
<sequence length="136" mass="16047">MNDRVKEGFVISSRLTSAKRQFLHNYLDMLLEIENAIKYVSECYIKGDHDIGDRLLKSVTLGLIPYNEENMTMQAIFKEDLNALATLHQFQDAVEEAANIEKIYPNEQERMVFLHEKLLPRKHEWTQIVESYYKTH</sequence>
<protein>
    <recommendedName>
        <fullName evidence="1">DUF8042 domain-containing protein</fullName>
    </recommendedName>
</protein>
<reference evidence="2 3" key="1">
    <citation type="submission" date="2017-10" db="EMBL/GenBank/DDBJ databases">
        <title>Bacillus sp. nov., a halophilic bacterium isolated from a Keqin Lake.</title>
        <authorList>
            <person name="Wang H."/>
        </authorList>
    </citation>
    <scope>NUCLEOTIDE SEQUENCE [LARGE SCALE GENOMIC DNA]</scope>
    <source>
        <strain evidence="2 3">KCTC 13187</strain>
    </source>
</reference>
<evidence type="ECO:0000313" key="2">
    <source>
        <dbReference type="EMBL" id="RKL68376.1"/>
    </source>
</evidence>
<accession>A0A3A9KUU6</accession>
<name>A0A3A9KUU6_9BACI</name>
<proteinExistence type="predicted"/>
<dbReference type="Pfam" id="PF26154">
    <property type="entry name" value="DUF8042"/>
    <property type="match status" value="1"/>
</dbReference>
<keyword evidence="3" id="KW-1185">Reference proteome</keyword>
<feature type="domain" description="DUF8042" evidence="1">
    <location>
        <begin position="17"/>
        <end position="134"/>
    </location>
</feature>
<organism evidence="2 3">
    <name type="scientific">Salipaludibacillus neizhouensis</name>
    <dbReference type="NCBI Taxonomy" id="885475"/>
    <lineage>
        <taxon>Bacteria</taxon>
        <taxon>Bacillati</taxon>
        <taxon>Bacillota</taxon>
        <taxon>Bacilli</taxon>
        <taxon>Bacillales</taxon>
        <taxon>Bacillaceae</taxon>
    </lineage>
</organism>